<gene>
    <name evidence="16" type="ORF">EV44_g0679</name>
</gene>
<evidence type="ECO:0000259" key="15">
    <source>
        <dbReference type="SMART" id="SM00904"/>
    </source>
</evidence>
<evidence type="ECO:0000256" key="14">
    <source>
        <dbReference type="SAM" id="MobiDB-lite"/>
    </source>
</evidence>
<dbReference type="UniPathway" id="UPA00276">
    <property type="reaction ID" value="UER00406"/>
</dbReference>
<evidence type="ECO:0000256" key="12">
    <source>
        <dbReference type="ARBA" id="ARBA00029960"/>
    </source>
</evidence>
<name>A0A0B1P3P2_UNCNE</name>
<evidence type="ECO:0000256" key="3">
    <source>
        <dbReference type="ARBA" id="ARBA00010108"/>
    </source>
</evidence>
<proteinExistence type="inferred from homology"/>
<evidence type="ECO:0000256" key="2">
    <source>
        <dbReference type="ARBA" id="ARBA00005201"/>
    </source>
</evidence>
<dbReference type="InterPro" id="IPR023465">
    <property type="entry name" value="Riboflavin_kinase_dom_sf"/>
</dbReference>
<dbReference type="GO" id="GO:0009398">
    <property type="term" value="P:FMN biosynthetic process"/>
    <property type="evidence" value="ECO:0007669"/>
    <property type="project" value="UniProtKB-UniPathway"/>
</dbReference>
<evidence type="ECO:0000256" key="1">
    <source>
        <dbReference type="ARBA" id="ARBA00003572"/>
    </source>
</evidence>
<reference evidence="16 17" key="1">
    <citation type="journal article" date="2014" name="BMC Genomics">
        <title>Adaptive genomic structural variation in the grape powdery mildew pathogen, Erysiphe necator.</title>
        <authorList>
            <person name="Jones L."/>
            <person name="Riaz S."/>
            <person name="Morales-Cruz A."/>
            <person name="Amrine K.C."/>
            <person name="McGuire B."/>
            <person name="Gubler W.D."/>
            <person name="Walker M.A."/>
            <person name="Cantu D."/>
        </authorList>
    </citation>
    <scope>NUCLEOTIDE SEQUENCE [LARGE SCALE GENOMIC DNA]</scope>
    <source>
        <strain evidence="17">c</strain>
    </source>
</reference>
<dbReference type="PANTHER" id="PTHR22749:SF6">
    <property type="entry name" value="RIBOFLAVIN KINASE"/>
    <property type="match status" value="1"/>
</dbReference>
<keyword evidence="10 16" id="KW-0418">Kinase</keyword>
<keyword evidence="11" id="KW-0067">ATP-binding</keyword>
<evidence type="ECO:0000256" key="13">
    <source>
        <dbReference type="ARBA" id="ARBA00047880"/>
    </source>
</evidence>
<dbReference type="GO" id="GO:0009231">
    <property type="term" value="P:riboflavin biosynthetic process"/>
    <property type="evidence" value="ECO:0007669"/>
    <property type="project" value="InterPro"/>
</dbReference>
<feature type="domain" description="Riboflavin kinase" evidence="15">
    <location>
        <begin position="26"/>
        <end position="198"/>
    </location>
</feature>
<dbReference type="Proteomes" id="UP000030854">
    <property type="component" value="Unassembled WGS sequence"/>
</dbReference>
<dbReference type="InterPro" id="IPR023468">
    <property type="entry name" value="Riboflavin_kinase"/>
</dbReference>
<dbReference type="SMART" id="SM00904">
    <property type="entry name" value="Flavokinase"/>
    <property type="match status" value="1"/>
</dbReference>
<evidence type="ECO:0000256" key="6">
    <source>
        <dbReference type="ARBA" id="ARBA00022630"/>
    </source>
</evidence>
<evidence type="ECO:0000256" key="7">
    <source>
        <dbReference type="ARBA" id="ARBA00022643"/>
    </source>
</evidence>
<feature type="region of interest" description="Disordered" evidence="14">
    <location>
        <begin position="1"/>
        <end position="25"/>
    </location>
</feature>
<comment type="function">
    <text evidence="1">Catalyzes the phosphorylation of riboflavin (vitamin B2) to form flavin mononucleotide (FMN) coenzyme.</text>
</comment>
<dbReference type="SUPFAM" id="SSF82114">
    <property type="entry name" value="Riboflavin kinase-like"/>
    <property type="match status" value="1"/>
</dbReference>
<evidence type="ECO:0000313" key="16">
    <source>
        <dbReference type="EMBL" id="KHJ32893.1"/>
    </source>
</evidence>
<comment type="caution">
    <text evidence="16">The sequence shown here is derived from an EMBL/GenBank/DDBJ whole genome shotgun (WGS) entry which is preliminary data.</text>
</comment>
<keyword evidence="7" id="KW-0288">FMN</keyword>
<evidence type="ECO:0000313" key="17">
    <source>
        <dbReference type="Proteomes" id="UP000030854"/>
    </source>
</evidence>
<keyword evidence="8" id="KW-0808">Transferase</keyword>
<evidence type="ECO:0000256" key="11">
    <source>
        <dbReference type="ARBA" id="ARBA00022840"/>
    </source>
</evidence>
<dbReference type="STRING" id="52586.A0A0B1P3P2"/>
<evidence type="ECO:0000256" key="5">
    <source>
        <dbReference type="ARBA" id="ARBA00017394"/>
    </source>
</evidence>
<dbReference type="EMBL" id="JNVN01001748">
    <property type="protein sequence ID" value="KHJ32893.1"/>
    <property type="molecule type" value="Genomic_DNA"/>
</dbReference>
<dbReference type="InterPro" id="IPR015865">
    <property type="entry name" value="Riboflavin_kinase_bac/euk"/>
</dbReference>
<dbReference type="HOGENOM" id="CLU_048437_3_2_1"/>
<organism evidence="16 17">
    <name type="scientific">Uncinula necator</name>
    <name type="common">Grape powdery mildew</name>
    <dbReference type="NCBI Taxonomy" id="52586"/>
    <lineage>
        <taxon>Eukaryota</taxon>
        <taxon>Fungi</taxon>
        <taxon>Dikarya</taxon>
        <taxon>Ascomycota</taxon>
        <taxon>Pezizomycotina</taxon>
        <taxon>Leotiomycetes</taxon>
        <taxon>Erysiphales</taxon>
        <taxon>Erysiphaceae</taxon>
        <taxon>Erysiphe</taxon>
    </lineage>
</organism>
<dbReference type="PANTHER" id="PTHR22749">
    <property type="entry name" value="RIBOFLAVIN KINASE/FMN ADENYLYLTRANSFERASE"/>
    <property type="match status" value="1"/>
</dbReference>
<dbReference type="AlphaFoldDB" id="A0A0B1P3P2"/>
<accession>A0A0B1P3P2</accession>
<evidence type="ECO:0000256" key="8">
    <source>
        <dbReference type="ARBA" id="ARBA00022679"/>
    </source>
</evidence>
<dbReference type="OMA" id="FDCEVAR"/>
<evidence type="ECO:0000256" key="4">
    <source>
        <dbReference type="ARBA" id="ARBA00012105"/>
    </source>
</evidence>
<dbReference type="GO" id="GO:0005739">
    <property type="term" value="C:mitochondrion"/>
    <property type="evidence" value="ECO:0007669"/>
    <property type="project" value="TreeGrafter"/>
</dbReference>
<keyword evidence="9" id="KW-0547">Nucleotide-binding</keyword>
<evidence type="ECO:0000256" key="9">
    <source>
        <dbReference type="ARBA" id="ARBA00022741"/>
    </source>
</evidence>
<dbReference type="GO" id="GO:0008531">
    <property type="term" value="F:riboflavin kinase activity"/>
    <property type="evidence" value="ECO:0007669"/>
    <property type="project" value="UniProtKB-EC"/>
</dbReference>
<comment type="pathway">
    <text evidence="2">Cofactor biosynthesis; FMN biosynthesis; FMN from riboflavin (ATP route): step 1/1.</text>
</comment>
<dbReference type="Pfam" id="PF01687">
    <property type="entry name" value="Flavokinase"/>
    <property type="match status" value="1"/>
</dbReference>
<sequence length="222" mass="24570">MTTIHNKLAPTNREQNQIVGPDSGPEAPFPLRLAGEVLRGFGRGSSKLGCPTANLPVDSASAKPWIDSAKSGVYFGWCSIRFPPSHLALKSTVSTPLSRILPPDFVPPVAGIQLSIESLQNGWRLYPMVISIGYNPFFKNTTRSAEVHVLAGFCEDFYGCQMRVCLLGFIRDEWDYESMEKLIEDIGIDCEVARRSLGRSNWDLSGETFKQEVEWLSGNGEV</sequence>
<protein>
    <recommendedName>
        <fullName evidence="5">Riboflavin kinase</fullName>
        <ecNumber evidence="4">2.7.1.26</ecNumber>
    </recommendedName>
    <alternativeName>
        <fullName evidence="12">Flavin mononucleotide kinase 1</fullName>
    </alternativeName>
</protein>
<keyword evidence="6" id="KW-0285">Flavoprotein</keyword>
<comment type="similarity">
    <text evidence="3">Belongs to the flavokinase family.</text>
</comment>
<comment type="catalytic activity">
    <reaction evidence="13">
        <text>riboflavin + ATP = FMN + ADP + H(+)</text>
        <dbReference type="Rhea" id="RHEA:14357"/>
        <dbReference type="ChEBI" id="CHEBI:15378"/>
        <dbReference type="ChEBI" id="CHEBI:30616"/>
        <dbReference type="ChEBI" id="CHEBI:57986"/>
        <dbReference type="ChEBI" id="CHEBI:58210"/>
        <dbReference type="ChEBI" id="CHEBI:456216"/>
        <dbReference type="EC" id="2.7.1.26"/>
    </reaction>
</comment>
<dbReference type="Gene3D" id="2.40.30.30">
    <property type="entry name" value="Riboflavin kinase-like"/>
    <property type="match status" value="1"/>
</dbReference>
<dbReference type="GO" id="GO:0005524">
    <property type="term" value="F:ATP binding"/>
    <property type="evidence" value="ECO:0007669"/>
    <property type="project" value="UniProtKB-KW"/>
</dbReference>
<keyword evidence="17" id="KW-1185">Reference proteome</keyword>
<evidence type="ECO:0000256" key="10">
    <source>
        <dbReference type="ARBA" id="ARBA00022777"/>
    </source>
</evidence>
<dbReference type="EC" id="2.7.1.26" evidence="4"/>